<evidence type="ECO:0000256" key="5">
    <source>
        <dbReference type="ARBA" id="ARBA00023027"/>
    </source>
</evidence>
<keyword evidence="5" id="KW-0520">NAD</keyword>
<dbReference type="PROSITE" id="PS00974">
    <property type="entry name" value="MANNITOL_DHGENASE"/>
    <property type="match status" value="1"/>
</dbReference>
<dbReference type="RefSeq" id="WP_184828758.1">
    <property type="nucleotide sequence ID" value="NZ_JACHMM010000001.1"/>
</dbReference>
<evidence type="ECO:0000313" key="10">
    <source>
        <dbReference type="EMBL" id="MBB5791745.1"/>
    </source>
</evidence>
<proteinExistence type="inferred from homology"/>
<evidence type="ECO:0000259" key="8">
    <source>
        <dbReference type="Pfam" id="PF01232"/>
    </source>
</evidence>
<dbReference type="InterPro" id="IPR023027">
    <property type="entry name" value="Mannitol_DH_CS"/>
</dbReference>
<protein>
    <recommendedName>
        <fullName evidence="3">Mannitol-1-phosphate 5-dehydrogenase</fullName>
        <ecNumber evidence="2">1.1.1.17</ecNumber>
    </recommendedName>
</protein>
<dbReference type="Gene3D" id="1.10.1040.10">
    <property type="entry name" value="N-(1-d-carboxylethyl)-l-norvaline Dehydrogenase, domain 2"/>
    <property type="match status" value="1"/>
</dbReference>
<reference evidence="10 11" key="1">
    <citation type="submission" date="2020-08" db="EMBL/GenBank/DDBJ databases">
        <title>Sequencing the genomes of 1000 actinobacteria strains.</title>
        <authorList>
            <person name="Klenk H.-P."/>
        </authorList>
    </citation>
    <scope>NUCLEOTIDE SEQUENCE [LARGE SCALE GENOMIC DNA]</scope>
    <source>
        <strain evidence="10 11">DSM 102122</strain>
    </source>
</reference>
<comment type="caution">
    <text evidence="10">The sequence shown here is derived from an EMBL/GenBank/DDBJ whole genome shotgun (WGS) entry which is preliminary data.</text>
</comment>
<dbReference type="InterPro" id="IPR013328">
    <property type="entry name" value="6PGD_dom2"/>
</dbReference>
<comment type="catalytic activity">
    <reaction evidence="6">
        <text>D-mannitol 1-phosphate + NAD(+) = beta-D-fructose 6-phosphate + NADH + H(+)</text>
        <dbReference type="Rhea" id="RHEA:19661"/>
        <dbReference type="ChEBI" id="CHEBI:15378"/>
        <dbReference type="ChEBI" id="CHEBI:57540"/>
        <dbReference type="ChEBI" id="CHEBI:57634"/>
        <dbReference type="ChEBI" id="CHEBI:57945"/>
        <dbReference type="ChEBI" id="CHEBI:61381"/>
        <dbReference type="EC" id="1.1.1.17"/>
    </reaction>
</comment>
<dbReference type="EC" id="1.1.1.17" evidence="2"/>
<organism evidence="10 11">
    <name type="scientific">Jiangella mangrovi</name>
    <dbReference type="NCBI Taxonomy" id="1524084"/>
    <lineage>
        <taxon>Bacteria</taxon>
        <taxon>Bacillati</taxon>
        <taxon>Actinomycetota</taxon>
        <taxon>Actinomycetes</taxon>
        <taxon>Jiangellales</taxon>
        <taxon>Jiangellaceae</taxon>
        <taxon>Jiangella</taxon>
    </lineage>
</organism>
<dbReference type="AlphaFoldDB" id="A0A7W9GX94"/>
<dbReference type="EMBL" id="JACHMM010000001">
    <property type="protein sequence ID" value="MBB5791745.1"/>
    <property type="molecule type" value="Genomic_DNA"/>
</dbReference>
<gene>
    <name evidence="10" type="ORF">HD601_006320</name>
</gene>
<evidence type="ECO:0000259" key="9">
    <source>
        <dbReference type="Pfam" id="PF08125"/>
    </source>
</evidence>
<evidence type="ECO:0000256" key="6">
    <source>
        <dbReference type="ARBA" id="ARBA00048615"/>
    </source>
</evidence>
<accession>A0A7W9GX94</accession>
<evidence type="ECO:0000256" key="3">
    <source>
        <dbReference type="ARBA" id="ARBA00016219"/>
    </source>
</evidence>
<dbReference type="PANTHER" id="PTHR43362:SF1">
    <property type="entry name" value="MANNITOL DEHYDROGENASE 2-RELATED"/>
    <property type="match status" value="1"/>
</dbReference>
<feature type="domain" description="Mannitol dehydrogenase C-terminal" evidence="9">
    <location>
        <begin position="288"/>
        <end position="473"/>
    </location>
</feature>
<feature type="region of interest" description="Disordered" evidence="7">
    <location>
        <begin position="1"/>
        <end position="21"/>
    </location>
</feature>
<feature type="domain" description="Mannitol dehydrogenase N-terminal" evidence="8">
    <location>
        <begin position="26"/>
        <end position="279"/>
    </location>
</feature>
<dbReference type="InterPro" id="IPR008927">
    <property type="entry name" value="6-PGluconate_DH-like_C_sf"/>
</dbReference>
<dbReference type="PRINTS" id="PR00084">
    <property type="entry name" value="MTLDHDRGNASE"/>
</dbReference>
<name>A0A7W9GX94_9ACTN</name>
<dbReference type="Pfam" id="PF08125">
    <property type="entry name" value="Mannitol_dh_C"/>
    <property type="match status" value="1"/>
</dbReference>
<dbReference type="SUPFAM" id="SSF51735">
    <property type="entry name" value="NAD(P)-binding Rossmann-fold domains"/>
    <property type="match status" value="1"/>
</dbReference>
<dbReference type="InterPro" id="IPR050988">
    <property type="entry name" value="Mannitol_DH/Oxidoreductase"/>
</dbReference>
<dbReference type="InterPro" id="IPR013131">
    <property type="entry name" value="Mannitol_DH_N"/>
</dbReference>
<dbReference type="Pfam" id="PF01232">
    <property type="entry name" value="Mannitol_dh"/>
    <property type="match status" value="1"/>
</dbReference>
<dbReference type="InterPro" id="IPR013118">
    <property type="entry name" value="Mannitol_DH_C"/>
</dbReference>
<dbReference type="Gene3D" id="3.40.50.720">
    <property type="entry name" value="NAD(P)-binding Rossmann-like Domain"/>
    <property type="match status" value="1"/>
</dbReference>
<evidence type="ECO:0000256" key="2">
    <source>
        <dbReference type="ARBA" id="ARBA00012939"/>
    </source>
</evidence>
<sequence>MAARRGDVTVADRLSRAARGPAPRPGVLHLGVGAFHRAHQAVYTDLAMAATGDPRWGIVEVAPRSTGVVEALRRQDGLYTVLTRSGERVTAQVVGAVSEAWHAPSHWADVAAKFADPRIAVVTLTITEKGYLGDPVTGRLLDDDTVRADVAAVAAGERPRTGLGLLVAGLAGRAAADAGPVTVLSCDNLIGNGRRLSALVGEFAARLPAPLARDLAGWIAASVRFPSAMVDRIVPATTPADRADALRLVGAADDAVVAAEPFTQWVIEDDFAGDRPAWELAGAELVTDVGPHETAKLRVLNAAHSMIAYLGALAGHETIAAAVADPAIRTAVEALHRDVLATIDAPPGWDLPAYAASVLERFANPALGHRCDQVASDGSQKLPVRVVPTLLATSAAGRTSAAATLVVAAWLRFVVAGVDDDGRPLTVSDPARDTLRAVPASDVARLLRTAAVVPAELAADDAWVADLTARLDDLARHGARATAAALQPS</sequence>
<keyword evidence="11" id="KW-1185">Reference proteome</keyword>
<comment type="similarity">
    <text evidence="1">Belongs to the mannitol dehydrogenase family.</text>
</comment>
<evidence type="ECO:0000256" key="7">
    <source>
        <dbReference type="SAM" id="MobiDB-lite"/>
    </source>
</evidence>
<dbReference type="Proteomes" id="UP000542813">
    <property type="component" value="Unassembled WGS sequence"/>
</dbReference>
<dbReference type="GO" id="GO:0019594">
    <property type="term" value="P:mannitol metabolic process"/>
    <property type="evidence" value="ECO:0007669"/>
    <property type="project" value="InterPro"/>
</dbReference>
<evidence type="ECO:0000313" key="11">
    <source>
        <dbReference type="Proteomes" id="UP000542813"/>
    </source>
</evidence>
<dbReference type="GO" id="GO:0008926">
    <property type="term" value="F:mannitol-1-phosphate 5-dehydrogenase activity"/>
    <property type="evidence" value="ECO:0007669"/>
    <property type="project" value="UniProtKB-EC"/>
</dbReference>
<dbReference type="SUPFAM" id="SSF48179">
    <property type="entry name" value="6-phosphogluconate dehydrogenase C-terminal domain-like"/>
    <property type="match status" value="1"/>
</dbReference>
<evidence type="ECO:0000256" key="1">
    <source>
        <dbReference type="ARBA" id="ARBA00006541"/>
    </source>
</evidence>
<dbReference type="InterPro" id="IPR036291">
    <property type="entry name" value="NAD(P)-bd_dom_sf"/>
</dbReference>
<evidence type="ECO:0000256" key="4">
    <source>
        <dbReference type="ARBA" id="ARBA00023002"/>
    </source>
</evidence>
<dbReference type="InterPro" id="IPR000669">
    <property type="entry name" value="Mannitol_DH"/>
</dbReference>
<keyword evidence="4 10" id="KW-0560">Oxidoreductase</keyword>
<dbReference type="PANTHER" id="PTHR43362">
    <property type="entry name" value="MANNITOL DEHYDROGENASE DSF1-RELATED"/>
    <property type="match status" value="1"/>
</dbReference>